<proteinExistence type="inferred from homology"/>
<evidence type="ECO:0000256" key="5">
    <source>
        <dbReference type="ARBA" id="ARBA00022737"/>
    </source>
</evidence>
<comment type="function">
    <text evidence="1">May be involved in transcriptional regulation.</text>
</comment>
<dbReference type="SMART" id="SM00355">
    <property type="entry name" value="ZnF_C2H2"/>
    <property type="match status" value="2"/>
</dbReference>
<evidence type="ECO:0000256" key="3">
    <source>
        <dbReference type="ARBA" id="ARBA00006991"/>
    </source>
</evidence>
<keyword evidence="9" id="KW-0238">DNA-binding</keyword>
<evidence type="ECO:0000256" key="8">
    <source>
        <dbReference type="ARBA" id="ARBA00023015"/>
    </source>
</evidence>
<dbReference type="Proteomes" id="UP000662637">
    <property type="component" value="Unassembled WGS sequence"/>
</dbReference>
<dbReference type="SUPFAM" id="SSF57667">
    <property type="entry name" value="beta-beta-alpha zinc fingers"/>
    <property type="match status" value="2"/>
</dbReference>
<dbReference type="FunFam" id="3.30.160.60:FF:000561">
    <property type="entry name" value="Zinc finger protein 30 homolog"/>
    <property type="match status" value="1"/>
</dbReference>
<name>A0A5E4D3A0_MARMO</name>
<keyword evidence="7" id="KW-0862">Zinc</keyword>
<dbReference type="PROSITE" id="PS50157">
    <property type="entry name" value="ZINC_FINGER_C2H2_2"/>
    <property type="match status" value="2"/>
</dbReference>
<keyword evidence="8" id="KW-0805">Transcription regulation</keyword>
<sequence>MDAGENSYKCKDCGKVFNKNCLLIRHEWIHSGVKPYECTECGKTFSKSTHLLQHPMIHTGGRPCKCLEICLQPQISPYKAPADHSGEKPYKCSECGSGKAFTHCSTFFFF</sequence>
<dbReference type="Gene3D" id="3.30.160.60">
    <property type="entry name" value="Classic Zinc Finger"/>
    <property type="match status" value="3"/>
</dbReference>
<dbReference type="InterPro" id="IPR013087">
    <property type="entry name" value="Znf_C2H2_type"/>
</dbReference>
<dbReference type="PROSITE" id="PS00028">
    <property type="entry name" value="ZINC_FINGER_C2H2_1"/>
    <property type="match status" value="2"/>
</dbReference>
<accession>A0A5E4D3A0</accession>
<keyword evidence="4" id="KW-0479">Metal-binding</keyword>
<evidence type="ECO:0000313" key="14">
    <source>
        <dbReference type="EMBL" id="KAF7471699.1"/>
    </source>
</evidence>
<evidence type="ECO:0000256" key="9">
    <source>
        <dbReference type="ARBA" id="ARBA00023125"/>
    </source>
</evidence>
<evidence type="ECO:0000256" key="11">
    <source>
        <dbReference type="ARBA" id="ARBA00023242"/>
    </source>
</evidence>
<dbReference type="InterPro" id="IPR036236">
    <property type="entry name" value="Znf_C2H2_sf"/>
</dbReference>
<dbReference type="GO" id="GO:0008270">
    <property type="term" value="F:zinc ion binding"/>
    <property type="evidence" value="ECO:0007669"/>
    <property type="project" value="UniProtKB-KW"/>
</dbReference>
<dbReference type="GO" id="GO:0003677">
    <property type="term" value="F:DNA binding"/>
    <property type="evidence" value="ECO:0007669"/>
    <property type="project" value="UniProtKB-KW"/>
</dbReference>
<reference evidence="15 16" key="1">
    <citation type="submission" date="2019-04" db="EMBL/GenBank/DDBJ databases">
        <authorList>
            <person name="Alioto T."/>
            <person name="Alioto T."/>
        </authorList>
    </citation>
    <scope>NUCLEOTIDE SEQUENCE [LARGE SCALE GENOMIC DNA]</scope>
</reference>
<comment type="subcellular location">
    <subcellularLocation>
        <location evidence="2">Nucleus</location>
    </subcellularLocation>
</comment>
<comment type="similarity">
    <text evidence="3">Belongs to the krueppel C2H2-type zinc-finger protein family.</text>
</comment>
<dbReference type="FunFam" id="3.30.160.60:FF:000896">
    <property type="entry name" value="Zinc finger protein 805"/>
    <property type="match status" value="1"/>
</dbReference>
<dbReference type="InterPro" id="IPR050826">
    <property type="entry name" value="Krueppel_C2H2_ZnFinger"/>
</dbReference>
<dbReference type="Pfam" id="PF00096">
    <property type="entry name" value="zf-C2H2"/>
    <property type="match status" value="2"/>
</dbReference>
<evidence type="ECO:0000259" key="13">
    <source>
        <dbReference type="PROSITE" id="PS50157"/>
    </source>
</evidence>
<reference evidence="14" key="2">
    <citation type="submission" date="2020-08" db="EMBL/GenBank/DDBJ databases">
        <authorList>
            <person name="Shumante A."/>
            <person name="Zimin A.V."/>
            <person name="Puiu D."/>
            <person name="Salzberg S.L."/>
        </authorList>
    </citation>
    <scope>NUCLEOTIDE SEQUENCE</scope>
    <source>
        <strain evidence="14">WC2-LM</strain>
        <tissue evidence="14">Liver</tissue>
    </source>
</reference>
<dbReference type="AlphaFoldDB" id="A0A5E4D3A0"/>
<dbReference type="EMBL" id="CABDUW010003003">
    <property type="protein sequence ID" value="VTJ88535.1"/>
    <property type="molecule type" value="Genomic_DNA"/>
</dbReference>
<evidence type="ECO:0000256" key="2">
    <source>
        <dbReference type="ARBA" id="ARBA00004123"/>
    </source>
</evidence>
<evidence type="ECO:0000256" key="4">
    <source>
        <dbReference type="ARBA" id="ARBA00022723"/>
    </source>
</evidence>
<protein>
    <recommendedName>
        <fullName evidence="13">C2H2-type domain-containing protein</fullName>
    </recommendedName>
</protein>
<gene>
    <name evidence="14" type="ORF">GHT09_017205</name>
    <name evidence="15" type="ORF">MONAX_5E031342</name>
</gene>
<evidence type="ECO:0000313" key="15">
    <source>
        <dbReference type="EMBL" id="VTJ88535.1"/>
    </source>
</evidence>
<organism evidence="15 16">
    <name type="scientific">Marmota monax</name>
    <name type="common">Woodchuck</name>
    <dbReference type="NCBI Taxonomy" id="9995"/>
    <lineage>
        <taxon>Eukaryota</taxon>
        <taxon>Metazoa</taxon>
        <taxon>Chordata</taxon>
        <taxon>Craniata</taxon>
        <taxon>Vertebrata</taxon>
        <taxon>Euteleostomi</taxon>
        <taxon>Mammalia</taxon>
        <taxon>Eutheria</taxon>
        <taxon>Euarchontoglires</taxon>
        <taxon>Glires</taxon>
        <taxon>Rodentia</taxon>
        <taxon>Sciuromorpha</taxon>
        <taxon>Sciuridae</taxon>
        <taxon>Xerinae</taxon>
        <taxon>Marmotini</taxon>
        <taxon>Marmota</taxon>
    </lineage>
</organism>
<keyword evidence="11" id="KW-0539">Nucleus</keyword>
<keyword evidence="5" id="KW-0677">Repeat</keyword>
<evidence type="ECO:0000256" key="12">
    <source>
        <dbReference type="PROSITE-ProRule" id="PRU00042"/>
    </source>
</evidence>
<feature type="domain" description="C2H2-type" evidence="13">
    <location>
        <begin position="36"/>
        <end position="63"/>
    </location>
</feature>
<evidence type="ECO:0000256" key="10">
    <source>
        <dbReference type="ARBA" id="ARBA00023163"/>
    </source>
</evidence>
<evidence type="ECO:0000256" key="1">
    <source>
        <dbReference type="ARBA" id="ARBA00003767"/>
    </source>
</evidence>
<dbReference type="GO" id="GO:0005634">
    <property type="term" value="C:nucleus"/>
    <property type="evidence" value="ECO:0007669"/>
    <property type="project" value="UniProtKB-SubCell"/>
</dbReference>
<evidence type="ECO:0000256" key="7">
    <source>
        <dbReference type="ARBA" id="ARBA00022833"/>
    </source>
</evidence>
<dbReference type="PANTHER" id="PTHR24377">
    <property type="entry name" value="IP01015P-RELATED"/>
    <property type="match status" value="1"/>
</dbReference>
<keyword evidence="10" id="KW-0804">Transcription</keyword>
<evidence type="ECO:0000256" key="6">
    <source>
        <dbReference type="ARBA" id="ARBA00022771"/>
    </source>
</evidence>
<keyword evidence="6 12" id="KW-0863">Zinc-finger</keyword>
<keyword evidence="16" id="KW-1185">Reference proteome</keyword>
<evidence type="ECO:0000313" key="16">
    <source>
        <dbReference type="Proteomes" id="UP000335636"/>
    </source>
</evidence>
<dbReference type="Proteomes" id="UP000335636">
    <property type="component" value="Unassembled WGS sequence"/>
</dbReference>
<feature type="domain" description="C2H2-type" evidence="13">
    <location>
        <begin position="8"/>
        <end position="35"/>
    </location>
</feature>
<dbReference type="EMBL" id="WJEC01006688">
    <property type="protein sequence ID" value="KAF7471699.1"/>
    <property type="molecule type" value="Genomic_DNA"/>
</dbReference>